<protein>
    <submittedName>
        <fullName evidence="2">Uncharacterized protein</fullName>
    </submittedName>
</protein>
<reference evidence="2 3" key="1">
    <citation type="submission" date="2017-10" db="EMBL/GenBank/DDBJ databases">
        <title>A new Pekin duck reference genome.</title>
        <authorList>
            <person name="Hou Z.-C."/>
            <person name="Zhou Z.-K."/>
            <person name="Zhu F."/>
            <person name="Hou S.-S."/>
        </authorList>
    </citation>
    <scope>NUCLEOTIDE SEQUENCE [LARGE SCALE GENOMIC DNA]</scope>
</reference>
<feature type="compositionally biased region" description="Basic and acidic residues" evidence="1">
    <location>
        <begin position="361"/>
        <end position="370"/>
    </location>
</feature>
<proteinExistence type="predicted"/>
<dbReference type="Proteomes" id="UP000016666">
    <property type="component" value="Chromosome 10"/>
</dbReference>
<evidence type="ECO:0000313" key="3">
    <source>
        <dbReference type="Proteomes" id="UP000016666"/>
    </source>
</evidence>
<dbReference type="AlphaFoldDB" id="A0A493TF16"/>
<dbReference type="GeneTree" id="ENSGT00940000178841"/>
<keyword evidence="3" id="KW-1185">Reference proteome</keyword>
<accession>A0A493TF16</accession>
<evidence type="ECO:0000313" key="2">
    <source>
        <dbReference type="Ensembl" id="ENSAPLP00000024482.1"/>
    </source>
</evidence>
<reference evidence="2" key="2">
    <citation type="submission" date="2025-08" db="UniProtKB">
        <authorList>
            <consortium name="Ensembl"/>
        </authorList>
    </citation>
    <scope>IDENTIFICATION</scope>
</reference>
<name>A0A493TF16_ANAPP</name>
<sequence>MRRDGVRPQVLGLHIQLIDMTLLVVNGTADRDETTLGVDLEELPGSLRDVAVERVEHLAVGALIRVRGIEADDRRTQRGVFGHTDGVGRLLKERVVVIGVNDADAELHRAEVGRVTTVQCRDHIAVVGLGLAVQALLHHQLSKAGPISPRLGLQPKEVVGGDLVALHTKAARVRVVGTLQWHPGAGAGSLGDFQLDLVGGEAGRVVVEVLDLQLDHADLHGAGHHLQRDDALGALPAQQVPVDLLLGHQQPGPGADVHQVGGRVGDHPESGGLPGVYHETGVPGVLGDVGDHGAGPLLLLHRVLEVDEGPGAGPQQGGPQQRRESPHRRARPRRPPRRAPTAAGFRGPPPSCGQRPPGRAGAERSRAERGGHRRRRYPRAHAQRRPLKASEPAALRMDRAWRGAAGAGERAGAEPC</sequence>
<reference evidence="2" key="3">
    <citation type="submission" date="2025-09" db="UniProtKB">
        <authorList>
            <consortium name="Ensembl"/>
        </authorList>
    </citation>
    <scope>IDENTIFICATION</scope>
</reference>
<evidence type="ECO:0000256" key="1">
    <source>
        <dbReference type="SAM" id="MobiDB-lite"/>
    </source>
</evidence>
<organism evidence="2 3">
    <name type="scientific">Anas platyrhynchos platyrhynchos</name>
    <name type="common">Northern mallard</name>
    <dbReference type="NCBI Taxonomy" id="8840"/>
    <lineage>
        <taxon>Eukaryota</taxon>
        <taxon>Metazoa</taxon>
        <taxon>Chordata</taxon>
        <taxon>Craniata</taxon>
        <taxon>Vertebrata</taxon>
        <taxon>Euteleostomi</taxon>
        <taxon>Archelosauria</taxon>
        <taxon>Archosauria</taxon>
        <taxon>Dinosauria</taxon>
        <taxon>Saurischia</taxon>
        <taxon>Theropoda</taxon>
        <taxon>Coelurosauria</taxon>
        <taxon>Aves</taxon>
        <taxon>Neognathae</taxon>
        <taxon>Galloanserae</taxon>
        <taxon>Anseriformes</taxon>
        <taxon>Anatidae</taxon>
        <taxon>Anatinae</taxon>
        <taxon>Anas</taxon>
    </lineage>
</organism>
<dbReference type="Ensembl" id="ENSAPLT00000019247.1">
    <property type="protein sequence ID" value="ENSAPLP00000024482.1"/>
    <property type="gene ID" value="ENSAPLG00000028030.1"/>
</dbReference>
<dbReference type="OMA" id="GWVATIQ"/>
<feature type="region of interest" description="Disordered" evidence="1">
    <location>
        <begin position="248"/>
        <end position="274"/>
    </location>
</feature>
<feature type="region of interest" description="Disordered" evidence="1">
    <location>
        <begin position="307"/>
        <end position="395"/>
    </location>
</feature>
<feature type="compositionally biased region" description="Basic residues" evidence="1">
    <location>
        <begin position="325"/>
        <end position="337"/>
    </location>
</feature>
<feature type="compositionally biased region" description="Basic residues" evidence="1">
    <location>
        <begin position="371"/>
        <end position="387"/>
    </location>
</feature>